<dbReference type="Proteomes" id="UP001168821">
    <property type="component" value="Unassembled WGS sequence"/>
</dbReference>
<reference evidence="2" key="1">
    <citation type="journal article" date="2023" name="G3 (Bethesda)">
        <title>Whole genome assemblies of Zophobas morio and Tenebrio molitor.</title>
        <authorList>
            <person name="Kaur S."/>
            <person name="Stinson S.A."/>
            <person name="diCenzo G.C."/>
        </authorList>
    </citation>
    <scope>NUCLEOTIDE SEQUENCE</scope>
    <source>
        <strain evidence="2">QUZm001</strain>
    </source>
</reference>
<comment type="caution">
    <text evidence="2">The sequence shown here is derived from an EMBL/GenBank/DDBJ whole genome shotgun (WGS) entry which is preliminary data.</text>
</comment>
<sequence length="99" mass="11307">MKNSAGLDVDVQKAPRHPEKYTRSPRPTMWRERRKRDTQAPFASSILHIRTPTLRDWAVSLLRESVAGKKADEAAAAYGRMLGLWAVWNGPLRPEGNRR</sequence>
<feature type="region of interest" description="Disordered" evidence="1">
    <location>
        <begin position="1"/>
        <end position="37"/>
    </location>
</feature>
<dbReference type="EMBL" id="JALNTZ010000002">
    <property type="protein sequence ID" value="KAJ3664299.1"/>
    <property type="molecule type" value="Genomic_DNA"/>
</dbReference>
<gene>
    <name evidence="2" type="ORF">Zmor_008481</name>
</gene>
<protein>
    <submittedName>
        <fullName evidence="2">Uncharacterized protein</fullName>
    </submittedName>
</protein>
<keyword evidence="3" id="KW-1185">Reference proteome</keyword>
<evidence type="ECO:0000313" key="2">
    <source>
        <dbReference type="EMBL" id="KAJ3664299.1"/>
    </source>
</evidence>
<accession>A0AA38MQY7</accession>
<name>A0AA38MQY7_9CUCU</name>
<feature type="compositionally biased region" description="Basic and acidic residues" evidence="1">
    <location>
        <begin position="10"/>
        <end position="22"/>
    </location>
</feature>
<proteinExistence type="predicted"/>
<organism evidence="2 3">
    <name type="scientific">Zophobas morio</name>
    <dbReference type="NCBI Taxonomy" id="2755281"/>
    <lineage>
        <taxon>Eukaryota</taxon>
        <taxon>Metazoa</taxon>
        <taxon>Ecdysozoa</taxon>
        <taxon>Arthropoda</taxon>
        <taxon>Hexapoda</taxon>
        <taxon>Insecta</taxon>
        <taxon>Pterygota</taxon>
        <taxon>Neoptera</taxon>
        <taxon>Endopterygota</taxon>
        <taxon>Coleoptera</taxon>
        <taxon>Polyphaga</taxon>
        <taxon>Cucujiformia</taxon>
        <taxon>Tenebrionidae</taxon>
        <taxon>Zophobas</taxon>
    </lineage>
</organism>
<evidence type="ECO:0000256" key="1">
    <source>
        <dbReference type="SAM" id="MobiDB-lite"/>
    </source>
</evidence>
<dbReference type="AlphaFoldDB" id="A0AA38MQY7"/>
<evidence type="ECO:0000313" key="3">
    <source>
        <dbReference type="Proteomes" id="UP001168821"/>
    </source>
</evidence>